<feature type="region of interest" description="Disordered" evidence="2">
    <location>
        <begin position="1"/>
        <end position="160"/>
    </location>
</feature>
<dbReference type="eggNOG" id="ENOG502R8HV">
    <property type="taxonomic scope" value="Eukaryota"/>
</dbReference>
<keyword evidence="1" id="KW-0539">Nucleus</keyword>
<evidence type="ECO:0000313" key="5">
    <source>
        <dbReference type="Proteomes" id="UP000001997"/>
    </source>
</evidence>
<dbReference type="GO" id="GO:0005634">
    <property type="term" value="C:nucleus"/>
    <property type="evidence" value="ECO:0007669"/>
    <property type="project" value="InterPro"/>
</dbReference>
<dbReference type="EMBL" id="CH408157">
    <property type="protein sequence ID" value="EDK39053.2"/>
    <property type="molecule type" value="Genomic_DNA"/>
</dbReference>
<gene>
    <name evidence="4" type="ORF">PGUG_03151</name>
</gene>
<name>A5DIQ0_PICGU</name>
<dbReference type="GO" id="GO:0006355">
    <property type="term" value="P:regulation of DNA-templated transcription"/>
    <property type="evidence" value="ECO:0007669"/>
    <property type="project" value="InterPro"/>
</dbReference>
<dbReference type="KEGG" id="pgu:PGUG_03151"/>
<accession>A5DIQ0</accession>
<evidence type="ECO:0000259" key="3">
    <source>
        <dbReference type="Pfam" id="PF10297"/>
    </source>
</evidence>
<feature type="region of interest" description="Disordered" evidence="2">
    <location>
        <begin position="289"/>
        <end position="311"/>
    </location>
</feature>
<feature type="compositionally biased region" description="Pro residues" evidence="2">
    <location>
        <begin position="296"/>
        <end position="305"/>
    </location>
</feature>
<dbReference type="RefSeq" id="XP_001485422.2">
    <property type="nucleotide sequence ID" value="XM_001485372.1"/>
</dbReference>
<dbReference type="GeneID" id="5126933"/>
<dbReference type="InterPro" id="IPR018287">
    <property type="entry name" value="Hap4_TF_heteromerisation"/>
</dbReference>
<keyword evidence="5" id="KW-1185">Reference proteome</keyword>
<feature type="domain" description="Hap4 transcription factor heteromerisation" evidence="3">
    <location>
        <begin position="79"/>
        <end position="95"/>
    </location>
</feature>
<feature type="compositionally biased region" description="Polar residues" evidence="2">
    <location>
        <begin position="52"/>
        <end position="81"/>
    </location>
</feature>
<dbReference type="AlphaFoldDB" id="A5DIQ0"/>
<dbReference type="HOGENOM" id="CLU_824161_0_0_1"/>
<dbReference type="Proteomes" id="UP000001997">
    <property type="component" value="Unassembled WGS sequence"/>
</dbReference>
<protein>
    <recommendedName>
        <fullName evidence="3">Hap4 transcription factor heteromerisation domain-containing protein</fullName>
    </recommendedName>
</protein>
<reference evidence="4 5" key="1">
    <citation type="journal article" date="2009" name="Nature">
        <title>Evolution of pathogenicity and sexual reproduction in eight Candida genomes.</title>
        <authorList>
            <person name="Butler G."/>
            <person name="Rasmussen M.D."/>
            <person name="Lin M.F."/>
            <person name="Santos M.A."/>
            <person name="Sakthikumar S."/>
            <person name="Munro C.A."/>
            <person name="Rheinbay E."/>
            <person name="Grabherr M."/>
            <person name="Forche A."/>
            <person name="Reedy J.L."/>
            <person name="Agrafioti I."/>
            <person name="Arnaud M.B."/>
            <person name="Bates S."/>
            <person name="Brown A.J."/>
            <person name="Brunke S."/>
            <person name="Costanzo M.C."/>
            <person name="Fitzpatrick D.A."/>
            <person name="de Groot P.W."/>
            <person name="Harris D."/>
            <person name="Hoyer L.L."/>
            <person name="Hube B."/>
            <person name="Klis F.M."/>
            <person name="Kodira C."/>
            <person name="Lennard N."/>
            <person name="Logue M.E."/>
            <person name="Martin R."/>
            <person name="Neiman A.M."/>
            <person name="Nikolaou E."/>
            <person name="Quail M.A."/>
            <person name="Quinn J."/>
            <person name="Santos M.C."/>
            <person name="Schmitzberger F.F."/>
            <person name="Sherlock G."/>
            <person name="Shah P."/>
            <person name="Silverstein K.A."/>
            <person name="Skrzypek M.S."/>
            <person name="Soll D."/>
            <person name="Staggs R."/>
            <person name="Stansfield I."/>
            <person name="Stumpf M.P."/>
            <person name="Sudbery P.E."/>
            <person name="Srikantha T."/>
            <person name="Zeng Q."/>
            <person name="Berman J."/>
            <person name="Berriman M."/>
            <person name="Heitman J."/>
            <person name="Gow N.A."/>
            <person name="Lorenz M.C."/>
            <person name="Birren B.W."/>
            <person name="Kellis M."/>
            <person name="Cuomo C.A."/>
        </authorList>
    </citation>
    <scope>NUCLEOTIDE SEQUENCE [LARGE SCALE GENOMIC DNA]</scope>
    <source>
        <strain evidence="5">ATCC 6260 / CBS 566 / DSM 6381 / JCM 1539 / NBRC 10279 / NRRL Y-324</strain>
    </source>
</reference>
<proteinExistence type="predicted"/>
<dbReference type="STRING" id="294746.A5DIQ0"/>
<dbReference type="InParanoid" id="A5DIQ0"/>
<organism evidence="4 5">
    <name type="scientific">Meyerozyma guilliermondii (strain ATCC 6260 / CBS 566 / DSM 6381 / JCM 1539 / NBRC 10279 / NRRL Y-324)</name>
    <name type="common">Yeast</name>
    <name type="synonym">Candida guilliermondii</name>
    <dbReference type="NCBI Taxonomy" id="294746"/>
    <lineage>
        <taxon>Eukaryota</taxon>
        <taxon>Fungi</taxon>
        <taxon>Dikarya</taxon>
        <taxon>Ascomycota</taxon>
        <taxon>Saccharomycotina</taxon>
        <taxon>Pichiomycetes</taxon>
        <taxon>Debaryomycetaceae</taxon>
        <taxon>Meyerozyma</taxon>
    </lineage>
</organism>
<dbReference type="VEuPathDB" id="FungiDB:PGUG_03151"/>
<evidence type="ECO:0000313" key="4">
    <source>
        <dbReference type="EMBL" id="EDK39053.2"/>
    </source>
</evidence>
<evidence type="ECO:0000256" key="2">
    <source>
        <dbReference type="SAM" id="MobiDB-lite"/>
    </source>
</evidence>
<dbReference type="OrthoDB" id="5374328at2759"/>
<sequence>MSPKTPSSSISGSIPIAPAANNDQKRQEKYPKIQPALAIKPKPVPIAVLPKPSNQPISTFDPNSRTTSLKNDISLNINTSKKWVLPPRPRPGRKPTEECPKRKKTQGGAPSSQASPVCQNTSITNQQRPINSRQITPSTPRQNTTAASGTGQKLQPVRPRPVVAECTDSEEVNKLKLEYLAKLKEQQLILNYMEVITKQIKELNFVQNGVITFDALNADLRTNSRSGETKPPPEQLEKINNINDLEKFLAYLTKSSNIIHSVTKKFMGSDLNSQLKQYLELREKWKKDDRKRQPILPKPTPPLQPTSPALLSDEITPRCPRCDNNPCFCLDVDGPVK</sequence>
<evidence type="ECO:0000256" key="1">
    <source>
        <dbReference type="ARBA" id="ARBA00023242"/>
    </source>
</evidence>
<feature type="compositionally biased region" description="Polar residues" evidence="2">
    <location>
        <begin position="108"/>
        <end position="153"/>
    </location>
</feature>
<dbReference type="Pfam" id="PF10297">
    <property type="entry name" value="Hap4_Hap_bind"/>
    <property type="match status" value="1"/>
</dbReference>
<feature type="compositionally biased region" description="Low complexity" evidence="2">
    <location>
        <begin position="1"/>
        <end position="20"/>
    </location>
</feature>